<organism evidence="1 2">
    <name type="scientific">Cryptotermes secundus</name>
    <dbReference type="NCBI Taxonomy" id="105785"/>
    <lineage>
        <taxon>Eukaryota</taxon>
        <taxon>Metazoa</taxon>
        <taxon>Ecdysozoa</taxon>
        <taxon>Arthropoda</taxon>
        <taxon>Hexapoda</taxon>
        <taxon>Insecta</taxon>
        <taxon>Pterygota</taxon>
        <taxon>Neoptera</taxon>
        <taxon>Polyneoptera</taxon>
        <taxon>Dictyoptera</taxon>
        <taxon>Blattodea</taxon>
        <taxon>Blattoidea</taxon>
        <taxon>Termitoidae</taxon>
        <taxon>Kalotermitidae</taxon>
        <taxon>Cryptotermitinae</taxon>
        <taxon>Cryptotermes</taxon>
    </lineage>
</organism>
<gene>
    <name evidence="1" type="ORF">B7P43_G05985</name>
</gene>
<proteinExistence type="predicted"/>
<name>A0A2J7RDT3_9NEOP</name>
<dbReference type="AlphaFoldDB" id="A0A2J7RDT3"/>
<dbReference type="EMBL" id="NEVH01005284">
    <property type="protein sequence ID" value="PNF38997.1"/>
    <property type="molecule type" value="Genomic_DNA"/>
</dbReference>
<reference evidence="1 2" key="1">
    <citation type="submission" date="2017-12" db="EMBL/GenBank/DDBJ databases">
        <title>Hemimetabolous genomes reveal molecular basis of termite eusociality.</title>
        <authorList>
            <person name="Harrison M.C."/>
            <person name="Jongepier E."/>
            <person name="Robertson H.M."/>
            <person name="Arning N."/>
            <person name="Bitard-Feildel T."/>
            <person name="Chao H."/>
            <person name="Childers C.P."/>
            <person name="Dinh H."/>
            <person name="Doddapaneni H."/>
            <person name="Dugan S."/>
            <person name="Gowin J."/>
            <person name="Greiner C."/>
            <person name="Han Y."/>
            <person name="Hu H."/>
            <person name="Hughes D.S.T."/>
            <person name="Huylmans A.-K."/>
            <person name="Kemena C."/>
            <person name="Kremer L.P.M."/>
            <person name="Lee S.L."/>
            <person name="Lopez-Ezquerra A."/>
            <person name="Mallet L."/>
            <person name="Monroy-Kuhn J.M."/>
            <person name="Moser A."/>
            <person name="Murali S.C."/>
            <person name="Muzny D.M."/>
            <person name="Otani S."/>
            <person name="Piulachs M.-D."/>
            <person name="Poelchau M."/>
            <person name="Qu J."/>
            <person name="Schaub F."/>
            <person name="Wada-Katsumata A."/>
            <person name="Worley K.C."/>
            <person name="Xie Q."/>
            <person name="Ylla G."/>
            <person name="Poulsen M."/>
            <person name="Gibbs R.A."/>
            <person name="Schal C."/>
            <person name="Richards S."/>
            <person name="Belles X."/>
            <person name="Korb J."/>
            <person name="Bornberg-Bauer E."/>
        </authorList>
    </citation>
    <scope>NUCLEOTIDE SEQUENCE [LARGE SCALE GENOMIC DNA]</scope>
    <source>
        <tissue evidence="1">Whole body</tissue>
    </source>
</reference>
<evidence type="ECO:0008006" key="3">
    <source>
        <dbReference type="Google" id="ProtNLM"/>
    </source>
</evidence>
<dbReference type="InterPro" id="IPR036691">
    <property type="entry name" value="Endo/exonu/phosph_ase_sf"/>
</dbReference>
<protein>
    <recommendedName>
        <fullName evidence="3">Endonuclease/exonuclease/phosphatase domain-containing protein</fullName>
    </recommendedName>
</protein>
<dbReference type="InParanoid" id="A0A2J7RDT3"/>
<comment type="caution">
    <text evidence="1">The sequence shown here is derived from an EMBL/GenBank/DDBJ whole genome shotgun (WGS) entry which is preliminary data.</text>
</comment>
<sequence length="306" mass="36549">MNAKPRTWTDYLDKRPKLKKMDMRFGTWNVRSLYRAGSLRAVAEEILKYWLDLAGVQEVRWDFTWTSADEKIHYQIDHILTDRRRHSSILDVQSFRAADCNTDYLVVAKVRERLAVSKQTTHRVHMERFNLKKLNDVEGKEQYRVEFSNRFTALENLETEVDVNKAWQTIREDIIISAKESLGYYEPNKHKQWFDEGCSKLLDQRKQAKLQWLNGDNLNNIRCEASRHFRNKKREYLKDKIDELASNSKNKNIRDLYRGINGFKKGYQPNSNLVKDENGDLLADYHNILNRWRNYFSQLLNVHWVS</sequence>
<evidence type="ECO:0000313" key="1">
    <source>
        <dbReference type="EMBL" id="PNF38997.1"/>
    </source>
</evidence>
<dbReference type="SUPFAM" id="SSF56219">
    <property type="entry name" value="DNase I-like"/>
    <property type="match status" value="1"/>
</dbReference>
<dbReference type="STRING" id="105785.A0A2J7RDT3"/>
<accession>A0A2J7RDT3</accession>
<dbReference type="Proteomes" id="UP000235965">
    <property type="component" value="Unassembled WGS sequence"/>
</dbReference>
<keyword evidence="2" id="KW-1185">Reference proteome</keyword>
<evidence type="ECO:0000313" key="2">
    <source>
        <dbReference type="Proteomes" id="UP000235965"/>
    </source>
</evidence>